<dbReference type="InterPro" id="IPR003594">
    <property type="entry name" value="HATPase_dom"/>
</dbReference>
<dbReference type="InterPro" id="IPR036890">
    <property type="entry name" value="HATPase_C_sf"/>
</dbReference>
<dbReference type="Gene3D" id="1.10.287.130">
    <property type="match status" value="1"/>
</dbReference>
<dbReference type="SUPFAM" id="SSF47384">
    <property type="entry name" value="Homodimeric domain of signal transducing histidine kinase"/>
    <property type="match status" value="1"/>
</dbReference>
<organism evidence="9 10">
    <name type="scientific">Candidatus Kaiserbacteria bacterium RIFCSPHIGHO2_01_FULL_54_36</name>
    <dbReference type="NCBI Taxonomy" id="1798482"/>
    <lineage>
        <taxon>Bacteria</taxon>
        <taxon>Candidatus Kaiseribacteriota</taxon>
    </lineage>
</organism>
<dbReference type="SUPFAM" id="SSF55874">
    <property type="entry name" value="ATPase domain of HSP90 chaperone/DNA topoisomerase II/histidine kinase"/>
    <property type="match status" value="1"/>
</dbReference>
<comment type="caution">
    <text evidence="9">The sequence shown here is derived from an EMBL/GenBank/DDBJ whole genome shotgun (WGS) entry which is preliminary data.</text>
</comment>
<dbReference type="SMART" id="SM00387">
    <property type="entry name" value="HATPase_c"/>
    <property type="match status" value="1"/>
</dbReference>
<evidence type="ECO:0000256" key="4">
    <source>
        <dbReference type="ARBA" id="ARBA00022679"/>
    </source>
</evidence>
<dbReference type="PROSITE" id="PS50109">
    <property type="entry name" value="HIS_KIN"/>
    <property type="match status" value="1"/>
</dbReference>
<dbReference type="AlphaFoldDB" id="A0A1F6CNH5"/>
<accession>A0A1F6CNH5</accession>
<dbReference type="EC" id="2.7.13.3" evidence="2"/>
<dbReference type="InterPro" id="IPR050351">
    <property type="entry name" value="BphY/WalK/GraS-like"/>
</dbReference>
<keyword evidence="7" id="KW-1133">Transmembrane helix</keyword>
<evidence type="ECO:0000256" key="7">
    <source>
        <dbReference type="SAM" id="Phobius"/>
    </source>
</evidence>
<evidence type="ECO:0000313" key="9">
    <source>
        <dbReference type="EMBL" id="OGG50561.1"/>
    </source>
</evidence>
<dbReference type="InterPro" id="IPR036097">
    <property type="entry name" value="HisK_dim/P_sf"/>
</dbReference>
<dbReference type="STRING" id="1798482.A2763_04325"/>
<protein>
    <recommendedName>
        <fullName evidence="2">histidine kinase</fullName>
        <ecNumber evidence="2">2.7.13.3</ecNumber>
    </recommendedName>
</protein>
<keyword evidence="3" id="KW-0597">Phosphoprotein</keyword>
<gene>
    <name evidence="9" type="ORF">A2763_04325</name>
</gene>
<dbReference type="SMART" id="SM00388">
    <property type="entry name" value="HisKA"/>
    <property type="match status" value="1"/>
</dbReference>
<evidence type="ECO:0000313" key="10">
    <source>
        <dbReference type="Proteomes" id="UP000178370"/>
    </source>
</evidence>
<evidence type="ECO:0000256" key="3">
    <source>
        <dbReference type="ARBA" id="ARBA00022553"/>
    </source>
</evidence>
<dbReference type="GO" id="GO:0016036">
    <property type="term" value="P:cellular response to phosphate starvation"/>
    <property type="evidence" value="ECO:0007669"/>
    <property type="project" value="TreeGrafter"/>
</dbReference>
<dbReference type="InterPro" id="IPR004358">
    <property type="entry name" value="Sig_transdc_His_kin-like_C"/>
</dbReference>
<dbReference type="Pfam" id="PF02518">
    <property type="entry name" value="HATPase_c"/>
    <property type="match status" value="1"/>
</dbReference>
<proteinExistence type="predicted"/>
<name>A0A1F6CNH5_9BACT</name>
<evidence type="ECO:0000256" key="6">
    <source>
        <dbReference type="ARBA" id="ARBA00023012"/>
    </source>
</evidence>
<keyword evidence="7" id="KW-0812">Transmembrane</keyword>
<dbReference type="EMBL" id="MFKV01000011">
    <property type="protein sequence ID" value="OGG50561.1"/>
    <property type="molecule type" value="Genomic_DNA"/>
</dbReference>
<dbReference type="PANTHER" id="PTHR45453">
    <property type="entry name" value="PHOSPHATE REGULON SENSOR PROTEIN PHOR"/>
    <property type="match status" value="1"/>
</dbReference>
<dbReference type="PRINTS" id="PR00344">
    <property type="entry name" value="BCTRLSENSOR"/>
</dbReference>
<dbReference type="PANTHER" id="PTHR45453:SF1">
    <property type="entry name" value="PHOSPHATE REGULON SENSOR PROTEIN PHOR"/>
    <property type="match status" value="1"/>
</dbReference>
<evidence type="ECO:0000256" key="2">
    <source>
        <dbReference type="ARBA" id="ARBA00012438"/>
    </source>
</evidence>
<sequence>MAISFSLLYTDVSRAIVQGIQAGIDAQTSGAVAPSITQELQQIKVQNLTSIITIIILTTILFGYIIARISLAPTRNALTSQKQFIGNIAHELRTPLSVLKTNTEVALLENHVDPDIKRTLESNVEELDRISEIINNLLSLSTLVRPEHVEMNAVDLSAIVTEAIDKLEELARRGSHQITVRKGPETSVWGNAAALTQIVSNLVKNAIQYSPRSGNIRITVEPAPNNHVDLIVQDAGVGIARKDLFRIFEPFYRGDPSRTRGTGGSGLGLAIVSELVKMHRGKITIRSSVGRGTTVSVSLPGVAGRGKVGAEASAKNVPNEIAVDFSRR</sequence>
<dbReference type="Pfam" id="PF00512">
    <property type="entry name" value="HisKA"/>
    <property type="match status" value="1"/>
</dbReference>
<dbReference type="FunFam" id="3.30.565.10:FF:000006">
    <property type="entry name" value="Sensor histidine kinase WalK"/>
    <property type="match status" value="1"/>
</dbReference>
<dbReference type="InterPro" id="IPR003661">
    <property type="entry name" value="HisK_dim/P_dom"/>
</dbReference>
<dbReference type="GO" id="GO:0004721">
    <property type="term" value="F:phosphoprotein phosphatase activity"/>
    <property type="evidence" value="ECO:0007669"/>
    <property type="project" value="TreeGrafter"/>
</dbReference>
<keyword evidence="6" id="KW-0902">Two-component regulatory system</keyword>
<keyword evidence="7" id="KW-0472">Membrane</keyword>
<comment type="catalytic activity">
    <reaction evidence="1">
        <text>ATP + protein L-histidine = ADP + protein N-phospho-L-histidine.</text>
        <dbReference type="EC" id="2.7.13.3"/>
    </reaction>
</comment>
<dbReference type="GO" id="GO:0000155">
    <property type="term" value="F:phosphorelay sensor kinase activity"/>
    <property type="evidence" value="ECO:0007669"/>
    <property type="project" value="InterPro"/>
</dbReference>
<dbReference type="Proteomes" id="UP000178370">
    <property type="component" value="Unassembled WGS sequence"/>
</dbReference>
<evidence type="ECO:0000256" key="5">
    <source>
        <dbReference type="ARBA" id="ARBA00022777"/>
    </source>
</evidence>
<keyword evidence="5" id="KW-0418">Kinase</keyword>
<dbReference type="InterPro" id="IPR005467">
    <property type="entry name" value="His_kinase_dom"/>
</dbReference>
<evidence type="ECO:0000259" key="8">
    <source>
        <dbReference type="PROSITE" id="PS50109"/>
    </source>
</evidence>
<evidence type="ECO:0000256" key="1">
    <source>
        <dbReference type="ARBA" id="ARBA00000085"/>
    </source>
</evidence>
<feature type="transmembrane region" description="Helical" evidence="7">
    <location>
        <begin position="48"/>
        <end position="67"/>
    </location>
</feature>
<reference evidence="9 10" key="1">
    <citation type="journal article" date="2016" name="Nat. Commun.">
        <title>Thousands of microbial genomes shed light on interconnected biogeochemical processes in an aquifer system.</title>
        <authorList>
            <person name="Anantharaman K."/>
            <person name="Brown C.T."/>
            <person name="Hug L.A."/>
            <person name="Sharon I."/>
            <person name="Castelle C.J."/>
            <person name="Probst A.J."/>
            <person name="Thomas B.C."/>
            <person name="Singh A."/>
            <person name="Wilkins M.J."/>
            <person name="Karaoz U."/>
            <person name="Brodie E.L."/>
            <person name="Williams K.H."/>
            <person name="Hubbard S.S."/>
            <person name="Banfield J.F."/>
        </authorList>
    </citation>
    <scope>NUCLEOTIDE SEQUENCE [LARGE SCALE GENOMIC DNA]</scope>
</reference>
<dbReference type="Gene3D" id="3.30.565.10">
    <property type="entry name" value="Histidine kinase-like ATPase, C-terminal domain"/>
    <property type="match status" value="1"/>
</dbReference>
<dbReference type="CDD" id="cd00075">
    <property type="entry name" value="HATPase"/>
    <property type="match status" value="1"/>
</dbReference>
<dbReference type="GO" id="GO:0005886">
    <property type="term" value="C:plasma membrane"/>
    <property type="evidence" value="ECO:0007669"/>
    <property type="project" value="TreeGrafter"/>
</dbReference>
<feature type="domain" description="Histidine kinase" evidence="8">
    <location>
        <begin position="87"/>
        <end position="303"/>
    </location>
</feature>
<dbReference type="CDD" id="cd00082">
    <property type="entry name" value="HisKA"/>
    <property type="match status" value="1"/>
</dbReference>
<keyword evidence="4" id="KW-0808">Transferase</keyword>